<reference evidence="2 3" key="1">
    <citation type="submission" date="2023-08" db="EMBL/GenBank/DDBJ databases">
        <title>Black Yeasts Isolated from many extreme environments.</title>
        <authorList>
            <person name="Coleine C."/>
            <person name="Stajich J.E."/>
            <person name="Selbmann L."/>
        </authorList>
    </citation>
    <scope>NUCLEOTIDE SEQUENCE [LARGE SCALE GENOMIC DNA]</scope>
    <source>
        <strain evidence="2 3">CCFEE 5910</strain>
    </source>
</reference>
<feature type="region of interest" description="Disordered" evidence="1">
    <location>
        <begin position="240"/>
        <end position="293"/>
    </location>
</feature>
<sequence>MSSEGHFPATTEGKGKEREEPSDMVAEDEVQPPEVDLPITRPPRWGDIPSLKQPHVKDLIVDEVMEQAVQRRILDEAVPYDLLTRSSSVGLLPTRQVLSPFQRHRPRFPFNSAQIPATNEVWRRPVTSSHYRRREDVRIPHDLDSRVESGVMNDQELMKHVRKQYSADIIRRSRSSSSARYCPVRQYENPGEGASLQDRNWYRTGNYGESYVENDLDQEDMDLKTDAIIAGVLASQLENQEVEEDVEDMEDGEGDPPSHTGWYDVEDRIPDTVAENRDSQEDIRGEQGRITRNGLMSMECRRRRTRSTG</sequence>
<evidence type="ECO:0000256" key="1">
    <source>
        <dbReference type="SAM" id="MobiDB-lite"/>
    </source>
</evidence>
<feature type="compositionally biased region" description="Acidic residues" evidence="1">
    <location>
        <begin position="240"/>
        <end position="254"/>
    </location>
</feature>
<gene>
    <name evidence="2" type="ORF">LTR05_003874</name>
</gene>
<organism evidence="2 3">
    <name type="scientific">Lithohypha guttulata</name>
    <dbReference type="NCBI Taxonomy" id="1690604"/>
    <lineage>
        <taxon>Eukaryota</taxon>
        <taxon>Fungi</taxon>
        <taxon>Dikarya</taxon>
        <taxon>Ascomycota</taxon>
        <taxon>Pezizomycotina</taxon>
        <taxon>Eurotiomycetes</taxon>
        <taxon>Chaetothyriomycetidae</taxon>
        <taxon>Chaetothyriales</taxon>
        <taxon>Trichomeriaceae</taxon>
        <taxon>Lithohypha</taxon>
    </lineage>
</organism>
<protein>
    <submittedName>
        <fullName evidence="2">Uncharacterized protein</fullName>
    </submittedName>
</protein>
<feature type="compositionally biased region" description="Acidic residues" evidence="1">
    <location>
        <begin position="22"/>
        <end position="31"/>
    </location>
</feature>
<dbReference type="AlphaFoldDB" id="A0AAN7T0T6"/>
<dbReference type="Proteomes" id="UP001309876">
    <property type="component" value="Unassembled WGS sequence"/>
</dbReference>
<comment type="caution">
    <text evidence="2">The sequence shown here is derived from an EMBL/GenBank/DDBJ whole genome shotgun (WGS) entry which is preliminary data.</text>
</comment>
<dbReference type="EMBL" id="JAVRRJ010000003">
    <property type="protein sequence ID" value="KAK5086706.1"/>
    <property type="molecule type" value="Genomic_DNA"/>
</dbReference>
<keyword evidence="3" id="KW-1185">Reference proteome</keyword>
<accession>A0AAN7T0T6</accession>
<feature type="region of interest" description="Disordered" evidence="1">
    <location>
        <begin position="1"/>
        <end position="48"/>
    </location>
</feature>
<evidence type="ECO:0000313" key="3">
    <source>
        <dbReference type="Proteomes" id="UP001309876"/>
    </source>
</evidence>
<proteinExistence type="predicted"/>
<name>A0AAN7T0T6_9EURO</name>
<feature type="compositionally biased region" description="Basic and acidic residues" evidence="1">
    <location>
        <begin position="265"/>
        <end position="289"/>
    </location>
</feature>
<evidence type="ECO:0000313" key="2">
    <source>
        <dbReference type="EMBL" id="KAK5086706.1"/>
    </source>
</evidence>